<proteinExistence type="inferred from homology"/>
<comment type="similarity">
    <text evidence="2">Belongs to the GPC1 family.</text>
</comment>
<feature type="transmembrane region" description="Helical" evidence="14">
    <location>
        <begin position="136"/>
        <end position="156"/>
    </location>
</feature>
<keyword evidence="4" id="KW-0444">Lipid biosynthesis</keyword>
<keyword evidence="16" id="KW-1185">Reference proteome</keyword>
<dbReference type="PANTHER" id="PTHR31201">
    <property type="entry name" value="OS01G0585100 PROTEIN"/>
    <property type="match status" value="1"/>
</dbReference>
<dbReference type="FunCoup" id="A0A1Y1YDV8">
    <property type="interactions" value="49"/>
</dbReference>
<reference evidence="15 16" key="1">
    <citation type="submission" date="2016-07" db="EMBL/GenBank/DDBJ databases">
        <title>Pervasive Adenine N6-methylation of Active Genes in Fungi.</title>
        <authorList>
            <consortium name="DOE Joint Genome Institute"/>
            <person name="Mondo S.J."/>
            <person name="Dannebaum R.O."/>
            <person name="Kuo R.C."/>
            <person name="Labutti K."/>
            <person name="Haridas S."/>
            <person name="Kuo A."/>
            <person name="Salamov A."/>
            <person name="Ahrendt S.R."/>
            <person name="Lipzen A."/>
            <person name="Sullivan W."/>
            <person name="Andreopoulos W.B."/>
            <person name="Clum A."/>
            <person name="Lindquist E."/>
            <person name="Daum C."/>
            <person name="Ramamoorthy G.K."/>
            <person name="Gryganskyi A."/>
            <person name="Culley D."/>
            <person name="Magnuson J.K."/>
            <person name="James T.Y."/>
            <person name="O'Malley M.A."/>
            <person name="Stajich J.E."/>
            <person name="Spatafora J.W."/>
            <person name="Visel A."/>
            <person name="Grigoriev I.V."/>
        </authorList>
    </citation>
    <scope>NUCLEOTIDE SEQUENCE [LARGE SCALE GENOMIC DNA]</scope>
    <source>
        <strain evidence="15 16">CBS 931.73</strain>
    </source>
</reference>
<evidence type="ECO:0000256" key="5">
    <source>
        <dbReference type="ARBA" id="ARBA00022679"/>
    </source>
</evidence>
<keyword evidence="6 14" id="KW-0812">Transmembrane</keyword>
<evidence type="ECO:0000313" key="15">
    <source>
        <dbReference type="EMBL" id="ORX96182.1"/>
    </source>
</evidence>
<accession>A0A1Y1YDV8</accession>
<dbReference type="OrthoDB" id="406287at2759"/>
<sequence>MQAKRNDWSKKLDVTYNNLLKKAKLDKESRERLQKKIKLVEQREKMARKWQEKNVVRLRDKISFVLGVSNIFSVAYLVGRIPAWLPEWYTFWAVGLVFVRFMIYKSKAWHYFVFDLCYFVNVLVILYLWVFPKNAYFFSAAFCLSHGPILWAVVAWRNSLVFHSLDKATSTFIHIAPPFTLYTIRWLIPLSAQRMERYGSYANQQRNHGIEDPVGFVDAMLFSLLIYIIWQMLYYIFILVGRKEKVFQGKRATSITWLLEDRKSKISQTASVFGEKYKVYTFMGMQLIYALITMLPTVLLYRYFWLHTVFLLGISLISLWNGSTYYFDVFTKQYVKELQELNDEIKKEDKESREHVN</sequence>
<organism evidence="15 16">
    <name type="scientific">Basidiobolus meristosporus CBS 931.73</name>
    <dbReference type="NCBI Taxonomy" id="1314790"/>
    <lineage>
        <taxon>Eukaryota</taxon>
        <taxon>Fungi</taxon>
        <taxon>Fungi incertae sedis</taxon>
        <taxon>Zoopagomycota</taxon>
        <taxon>Entomophthoromycotina</taxon>
        <taxon>Basidiobolomycetes</taxon>
        <taxon>Basidiobolales</taxon>
        <taxon>Basidiobolaceae</taxon>
        <taxon>Basidiobolus</taxon>
    </lineage>
</organism>
<feature type="transmembrane region" description="Helical" evidence="14">
    <location>
        <begin position="304"/>
        <end position="327"/>
    </location>
</feature>
<evidence type="ECO:0000256" key="10">
    <source>
        <dbReference type="ARBA" id="ARBA00023209"/>
    </source>
</evidence>
<evidence type="ECO:0000256" key="2">
    <source>
        <dbReference type="ARBA" id="ARBA00006675"/>
    </source>
</evidence>
<gene>
    <name evidence="15" type="ORF">K493DRAFT_282158</name>
</gene>
<dbReference type="Pfam" id="PF10998">
    <property type="entry name" value="DUF2838"/>
    <property type="match status" value="1"/>
</dbReference>
<keyword evidence="11" id="KW-1208">Phospholipid metabolism</keyword>
<dbReference type="AlphaFoldDB" id="A0A1Y1YDV8"/>
<dbReference type="GO" id="GO:0016746">
    <property type="term" value="F:acyltransferase activity"/>
    <property type="evidence" value="ECO:0007669"/>
    <property type="project" value="UniProtKB-KW"/>
</dbReference>
<evidence type="ECO:0000256" key="9">
    <source>
        <dbReference type="ARBA" id="ARBA00023136"/>
    </source>
</evidence>
<feature type="transmembrane region" description="Helical" evidence="14">
    <location>
        <begin position="111"/>
        <end position="130"/>
    </location>
</feature>
<protein>
    <recommendedName>
        <fullName evidence="3">Glycerophosphocholine acyltransferase 1</fullName>
    </recommendedName>
</protein>
<dbReference type="EMBL" id="MCFE01000159">
    <property type="protein sequence ID" value="ORX96182.1"/>
    <property type="molecule type" value="Genomic_DNA"/>
</dbReference>
<keyword evidence="8" id="KW-0443">Lipid metabolism</keyword>
<evidence type="ECO:0000256" key="6">
    <source>
        <dbReference type="ARBA" id="ARBA00022692"/>
    </source>
</evidence>
<dbReference type="GO" id="GO:0006656">
    <property type="term" value="P:phosphatidylcholine biosynthetic process"/>
    <property type="evidence" value="ECO:0007669"/>
    <property type="project" value="TreeGrafter"/>
</dbReference>
<dbReference type="GO" id="GO:0016020">
    <property type="term" value="C:membrane"/>
    <property type="evidence" value="ECO:0007669"/>
    <property type="project" value="UniProtKB-SubCell"/>
</dbReference>
<feature type="transmembrane region" description="Helical" evidence="14">
    <location>
        <begin position="88"/>
        <end position="104"/>
    </location>
</feature>
<evidence type="ECO:0000256" key="11">
    <source>
        <dbReference type="ARBA" id="ARBA00023264"/>
    </source>
</evidence>
<evidence type="ECO:0000256" key="3">
    <source>
        <dbReference type="ARBA" id="ARBA00019082"/>
    </source>
</evidence>
<name>A0A1Y1YDV8_9FUNG</name>
<evidence type="ECO:0000256" key="4">
    <source>
        <dbReference type="ARBA" id="ARBA00022516"/>
    </source>
</evidence>
<feature type="transmembrane region" description="Helical" evidence="14">
    <location>
        <begin position="279"/>
        <end position="298"/>
    </location>
</feature>
<keyword evidence="5" id="KW-0808">Transferase</keyword>
<keyword evidence="9 14" id="KW-0472">Membrane</keyword>
<feature type="transmembrane region" description="Helical" evidence="14">
    <location>
        <begin position="219"/>
        <end position="241"/>
    </location>
</feature>
<feature type="transmembrane region" description="Helical" evidence="14">
    <location>
        <begin position="168"/>
        <end position="188"/>
    </location>
</feature>
<keyword evidence="13" id="KW-0175">Coiled coil</keyword>
<evidence type="ECO:0000256" key="1">
    <source>
        <dbReference type="ARBA" id="ARBA00004141"/>
    </source>
</evidence>
<dbReference type="InParanoid" id="A0A1Y1YDV8"/>
<evidence type="ECO:0000256" key="14">
    <source>
        <dbReference type="SAM" id="Phobius"/>
    </source>
</evidence>
<evidence type="ECO:0000256" key="13">
    <source>
        <dbReference type="SAM" id="Coils"/>
    </source>
</evidence>
<keyword evidence="10" id="KW-0594">Phospholipid biosynthesis</keyword>
<evidence type="ECO:0000256" key="7">
    <source>
        <dbReference type="ARBA" id="ARBA00022989"/>
    </source>
</evidence>
<feature type="transmembrane region" description="Helical" evidence="14">
    <location>
        <begin position="62"/>
        <end position="82"/>
    </location>
</feature>
<comment type="subcellular location">
    <subcellularLocation>
        <location evidence="1">Membrane</location>
        <topology evidence="1">Multi-pass membrane protein</topology>
    </subcellularLocation>
</comment>
<evidence type="ECO:0000256" key="8">
    <source>
        <dbReference type="ARBA" id="ARBA00023098"/>
    </source>
</evidence>
<keyword evidence="12" id="KW-0012">Acyltransferase</keyword>
<evidence type="ECO:0000313" key="16">
    <source>
        <dbReference type="Proteomes" id="UP000193498"/>
    </source>
</evidence>
<keyword evidence="7 14" id="KW-1133">Transmembrane helix</keyword>
<dbReference type="Proteomes" id="UP000193498">
    <property type="component" value="Unassembled WGS sequence"/>
</dbReference>
<comment type="caution">
    <text evidence="15">The sequence shown here is derived from an EMBL/GenBank/DDBJ whole genome shotgun (WGS) entry which is preliminary data.</text>
</comment>
<dbReference type="InterPro" id="IPR021261">
    <property type="entry name" value="GPCAT"/>
</dbReference>
<dbReference type="PANTHER" id="PTHR31201:SF1">
    <property type="entry name" value="GLYCEROPHOSPHOCHOLINE ACYLTRANSFERASE 1"/>
    <property type="match status" value="1"/>
</dbReference>
<evidence type="ECO:0000256" key="12">
    <source>
        <dbReference type="ARBA" id="ARBA00023315"/>
    </source>
</evidence>
<feature type="coiled-coil region" evidence="13">
    <location>
        <begin position="16"/>
        <end position="43"/>
    </location>
</feature>